<evidence type="ECO:0000256" key="1">
    <source>
        <dbReference type="SAM" id="MobiDB-lite"/>
    </source>
</evidence>
<organism evidence="2 3">
    <name type="scientific">Paeniglutamicibacter cryotolerans</name>
    <dbReference type="NCBI Taxonomy" id="670079"/>
    <lineage>
        <taxon>Bacteria</taxon>
        <taxon>Bacillati</taxon>
        <taxon>Actinomycetota</taxon>
        <taxon>Actinomycetes</taxon>
        <taxon>Micrococcales</taxon>
        <taxon>Micrococcaceae</taxon>
        <taxon>Paeniglutamicibacter</taxon>
    </lineage>
</organism>
<comment type="caution">
    <text evidence="2">The sequence shown here is derived from an EMBL/GenBank/DDBJ whole genome shotgun (WGS) entry which is preliminary data.</text>
</comment>
<evidence type="ECO:0000313" key="3">
    <source>
        <dbReference type="Proteomes" id="UP000523000"/>
    </source>
</evidence>
<protein>
    <submittedName>
        <fullName evidence="2">Uncharacterized protein</fullName>
    </submittedName>
</protein>
<dbReference type="EMBL" id="JACHVS010000001">
    <property type="protein sequence ID" value="MBB2996244.1"/>
    <property type="molecule type" value="Genomic_DNA"/>
</dbReference>
<sequence>MAGLHIEQLQVKERHQAVVTRGQPDPMGLPGGSVEEYRSLPGEAPGRSDPPGRFEDSGNHASAGRTPLRFGK</sequence>
<reference evidence="2 3" key="1">
    <citation type="submission" date="2020-08" db="EMBL/GenBank/DDBJ databases">
        <title>Sequencing the genomes of 1000 actinobacteria strains.</title>
        <authorList>
            <person name="Klenk H.-P."/>
        </authorList>
    </citation>
    <scope>NUCLEOTIDE SEQUENCE [LARGE SCALE GENOMIC DNA]</scope>
    <source>
        <strain evidence="2 3">DSM 22826</strain>
    </source>
</reference>
<dbReference type="AlphaFoldDB" id="A0A839QN94"/>
<dbReference type="RefSeq" id="WP_183511491.1">
    <property type="nucleotide sequence ID" value="NZ_BAABGK010000102.1"/>
</dbReference>
<accession>A0A839QN94</accession>
<proteinExistence type="predicted"/>
<dbReference type="Proteomes" id="UP000523000">
    <property type="component" value="Unassembled WGS sequence"/>
</dbReference>
<gene>
    <name evidence="2" type="ORF">E9229_002435</name>
</gene>
<evidence type="ECO:0000313" key="2">
    <source>
        <dbReference type="EMBL" id="MBB2996244.1"/>
    </source>
</evidence>
<name>A0A839QN94_9MICC</name>
<keyword evidence="3" id="KW-1185">Reference proteome</keyword>
<feature type="region of interest" description="Disordered" evidence="1">
    <location>
        <begin position="18"/>
        <end position="72"/>
    </location>
</feature>